<protein>
    <submittedName>
        <fullName evidence="1">Uncharacterized protein</fullName>
    </submittedName>
</protein>
<dbReference type="EMBL" id="JABSTR010000005">
    <property type="protein sequence ID" value="KAH9370698.1"/>
    <property type="molecule type" value="Genomic_DNA"/>
</dbReference>
<dbReference type="VEuPathDB" id="VectorBase:HLOH_048876"/>
<proteinExistence type="predicted"/>
<evidence type="ECO:0000313" key="1">
    <source>
        <dbReference type="EMBL" id="KAH9370698.1"/>
    </source>
</evidence>
<gene>
    <name evidence="1" type="ORF">HPB48_013995</name>
</gene>
<name>A0A9J6G5C9_HAELO</name>
<accession>A0A9J6G5C9</accession>
<evidence type="ECO:0000313" key="2">
    <source>
        <dbReference type="Proteomes" id="UP000821853"/>
    </source>
</evidence>
<reference evidence="1 2" key="1">
    <citation type="journal article" date="2020" name="Cell">
        <title>Large-Scale Comparative Analyses of Tick Genomes Elucidate Their Genetic Diversity and Vector Capacities.</title>
        <authorList>
            <consortium name="Tick Genome and Microbiome Consortium (TIGMIC)"/>
            <person name="Jia N."/>
            <person name="Wang J."/>
            <person name="Shi W."/>
            <person name="Du L."/>
            <person name="Sun Y."/>
            <person name="Zhan W."/>
            <person name="Jiang J.F."/>
            <person name="Wang Q."/>
            <person name="Zhang B."/>
            <person name="Ji P."/>
            <person name="Bell-Sakyi L."/>
            <person name="Cui X.M."/>
            <person name="Yuan T.T."/>
            <person name="Jiang B.G."/>
            <person name="Yang W.F."/>
            <person name="Lam T.T."/>
            <person name="Chang Q.C."/>
            <person name="Ding S.J."/>
            <person name="Wang X.J."/>
            <person name="Zhu J.G."/>
            <person name="Ruan X.D."/>
            <person name="Zhao L."/>
            <person name="Wei J.T."/>
            <person name="Ye R.Z."/>
            <person name="Que T.C."/>
            <person name="Du C.H."/>
            <person name="Zhou Y.H."/>
            <person name="Cheng J.X."/>
            <person name="Dai P.F."/>
            <person name="Guo W.B."/>
            <person name="Han X.H."/>
            <person name="Huang E.J."/>
            <person name="Li L.F."/>
            <person name="Wei W."/>
            <person name="Gao Y.C."/>
            <person name="Liu J.Z."/>
            <person name="Shao H.Z."/>
            <person name="Wang X."/>
            <person name="Wang C.C."/>
            <person name="Yang T.C."/>
            <person name="Huo Q.B."/>
            <person name="Li W."/>
            <person name="Chen H.Y."/>
            <person name="Chen S.E."/>
            <person name="Zhou L.G."/>
            <person name="Ni X.B."/>
            <person name="Tian J.H."/>
            <person name="Sheng Y."/>
            <person name="Liu T."/>
            <person name="Pan Y.S."/>
            <person name="Xia L.Y."/>
            <person name="Li J."/>
            <person name="Zhao F."/>
            <person name="Cao W.C."/>
        </authorList>
    </citation>
    <scope>NUCLEOTIDE SEQUENCE [LARGE SCALE GENOMIC DNA]</scope>
    <source>
        <strain evidence="1">HaeL-2018</strain>
    </source>
</reference>
<comment type="caution">
    <text evidence="1">The sequence shown here is derived from an EMBL/GenBank/DDBJ whole genome shotgun (WGS) entry which is preliminary data.</text>
</comment>
<keyword evidence="2" id="KW-1185">Reference proteome</keyword>
<dbReference type="Proteomes" id="UP000821853">
    <property type="component" value="Chromosome 3"/>
</dbReference>
<sequence>MHPELNVERRQARGRALDKRFRTHCEPREIVYVDAADYYNGSSCPNVMAIAVVSSDGVTVTSASTPTKDPTQGPQGCEVADEEWTPCVEIEWLVEQQ</sequence>
<organism evidence="1 2">
    <name type="scientific">Haemaphysalis longicornis</name>
    <name type="common">Bush tick</name>
    <dbReference type="NCBI Taxonomy" id="44386"/>
    <lineage>
        <taxon>Eukaryota</taxon>
        <taxon>Metazoa</taxon>
        <taxon>Ecdysozoa</taxon>
        <taxon>Arthropoda</taxon>
        <taxon>Chelicerata</taxon>
        <taxon>Arachnida</taxon>
        <taxon>Acari</taxon>
        <taxon>Parasitiformes</taxon>
        <taxon>Ixodida</taxon>
        <taxon>Ixodoidea</taxon>
        <taxon>Ixodidae</taxon>
        <taxon>Haemaphysalinae</taxon>
        <taxon>Haemaphysalis</taxon>
    </lineage>
</organism>
<dbReference type="AlphaFoldDB" id="A0A9J6G5C9"/>